<evidence type="ECO:0000313" key="1">
    <source>
        <dbReference type="EMBL" id="GIY10403.1"/>
    </source>
</evidence>
<organism evidence="1 2">
    <name type="scientific">Caerostris extrusa</name>
    <name type="common">Bark spider</name>
    <name type="synonym">Caerostris bankana</name>
    <dbReference type="NCBI Taxonomy" id="172846"/>
    <lineage>
        <taxon>Eukaryota</taxon>
        <taxon>Metazoa</taxon>
        <taxon>Ecdysozoa</taxon>
        <taxon>Arthropoda</taxon>
        <taxon>Chelicerata</taxon>
        <taxon>Arachnida</taxon>
        <taxon>Araneae</taxon>
        <taxon>Araneomorphae</taxon>
        <taxon>Entelegynae</taxon>
        <taxon>Araneoidea</taxon>
        <taxon>Araneidae</taxon>
        <taxon>Caerostris</taxon>
    </lineage>
</organism>
<comment type="caution">
    <text evidence="1">The sequence shown here is derived from an EMBL/GenBank/DDBJ whole genome shotgun (WGS) entry which is preliminary data.</text>
</comment>
<sequence length="67" mass="8110">MISTLLTFSSFIFSRFRSYWNGKLYQFGKETALQFDGWGNLYRMWKKIRNLVRAEGILWRNCNHAIK</sequence>
<accession>A0AAV4QK14</accession>
<keyword evidence="2" id="KW-1185">Reference proteome</keyword>
<reference evidence="1 2" key="1">
    <citation type="submission" date="2021-06" db="EMBL/GenBank/DDBJ databases">
        <title>Caerostris extrusa draft genome.</title>
        <authorList>
            <person name="Kono N."/>
            <person name="Arakawa K."/>
        </authorList>
    </citation>
    <scope>NUCLEOTIDE SEQUENCE [LARGE SCALE GENOMIC DNA]</scope>
</reference>
<name>A0AAV4QK14_CAEEX</name>
<dbReference type="AlphaFoldDB" id="A0AAV4QK14"/>
<dbReference type="EMBL" id="BPLR01006519">
    <property type="protein sequence ID" value="GIY10403.1"/>
    <property type="molecule type" value="Genomic_DNA"/>
</dbReference>
<evidence type="ECO:0000313" key="2">
    <source>
        <dbReference type="Proteomes" id="UP001054945"/>
    </source>
</evidence>
<protein>
    <submittedName>
        <fullName evidence="1">Uncharacterized protein</fullName>
    </submittedName>
</protein>
<dbReference type="Proteomes" id="UP001054945">
    <property type="component" value="Unassembled WGS sequence"/>
</dbReference>
<gene>
    <name evidence="1" type="ORF">CEXT_346981</name>
</gene>
<proteinExistence type="predicted"/>